<dbReference type="PROSITE" id="PS51371">
    <property type="entry name" value="CBS"/>
    <property type="match status" value="1"/>
</dbReference>
<keyword evidence="8 11" id="KW-0472">Membrane</keyword>
<protein>
    <recommendedName>
        <fullName evidence="11">Chloride channel protein</fullName>
    </recommendedName>
</protein>
<dbReference type="Proteomes" id="UP000318571">
    <property type="component" value="Chromosome 10"/>
</dbReference>
<dbReference type="InterPro" id="IPR051280">
    <property type="entry name" value="Cl-channel/antiporter"/>
</dbReference>
<keyword evidence="3 11" id="KW-0812">Transmembrane</keyword>
<feature type="transmembrane region" description="Helical" evidence="11">
    <location>
        <begin position="519"/>
        <end position="536"/>
    </location>
</feature>
<evidence type="ECO:0000256" key="12">
    <source>
        <dbReference type="SAM" id="MobiDB-lite"/>
    </source>
</evidence>
<dbReference type="PRINTS" id="PR00762">
    <property type="entry name" value="CLCHANNEL"/>
</dbReference>
<keyword evidence="4" id="KW-0677">Repeat</keyword>
<dbReference type="OMA" id="METTGSM"/>
<comment type="caution">
    <text evidence="14">The sequence shown here is derived from an EMBL/GenBank/DDBJ whole genome shotgun (WGS) entry which is preliminary data.</text>
</comment>
<dbReference type="InterPro" id="IPR046342">
    <property type="entry name" value="CBS_dom_sf"/>
</dbReference>
<feature type="transmembrane region" description="Helical" evidence="11">
    <location>
        <begin position="444"/>
        <end position="464"/>
    </location>
</feature>
<keyword evidence="5 11" id="KW-1133">Transmembrane helix</keyword>
<keyword evidence="6 11" id="KW-0406">Ion transport</keyword>
<dbReference type="STRING" id="6832.A0A553NDS1"/>
<evidence type="ECO:0000256" key="8">
    <source>
        <dbReference type="ARBA" id="ARBA00023136"/>
    </source>
</evidence>
<dbReference type="Pfam" id="PF00571">
    <property type="entry name" value="CBS"/>
    <property type="match status" value="1"/>
</dbReference>
<keyword evidence="9 11" id="KW-0868">Chloride</keyword>
<evidence type="ECO:0000256" key="10">
    <source>
        <dbReference type="PROSITE-ProRule" id="PRU00703"/>
    </source>
</evidence>
<dbReference type="PANTHER" id="PTHR11689:SF136">
    <property type="entry name" value="H(+)_CL(-) EXCHANGE TRANSPORTER 7"/>
    <property type="match status" value="1"/>
</dbReference>
<dbReference type="InterPro" id="IPR000644">
    <property type="entry name" value="CBS_dom"/>
</dbReference>
<feature type="domain" description="CBS" evidence="13">
    <location>
        <begin position="770"/>
        <end position="828"/>
    </location>
</feature>
<organism evidence="14 15">
    <name type="scientific">Tigriopus californicus</name>
    <name type="common">Marine copepod</name>
    <dbReference type="NCBI Taxonomy" id="6832"/>
    <lineage>
        <taxon>Eukaryota</taxon>
        <taxon>Metazoa</taxon>
        <taxon>Ecdysozoa</taxon>
        <taxon>Arthropoda</taxon>
        <taxon>Crustacea</taxon>
        <taxon>Multicrustacea</taxon>
        <taxon>Hexanauplia</taxon>
        <taxon>Copepoda</taxon>
        <taxon>Harpacticoida</taxon>
        <taxon>Harpacticidae</taxon>
        <taxon>Tigriopus</taxon>
    </lineage>
</organism>
<keyword evidence="7 10" id="KW-0129">CBS domain</keyword>
<name>A0A553NDS1_TIGCA</name>
<dbReference type="InterPro" id="IPR014743">
    <property type="entry name" value="Cl-channel_core"/>
</dbReference>
<evidence type="ECO:0000256" key="7">
    <source>
        <dbReference type="ARBA" id="ARBA00023122"/>
    </source>
</evidence>
<dbReference type="CDD" id="cd04591">
    <property type="entry name" value="CBS_pair_voltage-gated_CLC_euk_bac"/>
    <property type="match status" value="1"/>
</dbReference>
<feature type="transmembrane region" description="Helical" evidence="11">
    <location>
        <begin position="249"/>
        <end position="270"/>
    </location>
</feature>
<evidence type="ECO:0000256" key="4">
    <source>
        <dbReference type="ARBA" id="ARBA00022737"/>
    </source>
</evidence>
<dbReference type="SUPFAM" id="SSF54631">
    <property type="entry name" value="CBS-domain pair"/>
    <property type="match status" value="1"/>
</dbReference>
<feature type="transmembrane region" description="Helical" evidence="11">
    <location>
        <begin position="151"/>
        <end position="175"/>
    </location>
</feature>
<dbReference type="Gene3D" id="3.10.580.10">
    <property type="entry name" value="CBS-domain"/>
    <property type="match status" value="1"/>
</dbReference>
<feature type="region of interest" description="Disordered" evidence="12">
    <location>
        <begin position="69"/>
        <end position="94"/>
    </location>
</feature>
<feature type="transmembrane region" description="Helical" evidence="11">
    <location>
        <begin position="577"/>
        <end position="602"/>
    </location>
</feature>
<dbReference type="InterPro" id="IPR001807">
    <property type="entry name" value="ClC"/>
</dbReference>
<dbReference type="EMBL" id="VCGU01000458">
    <property type="protein sequence ID" value="TRY63499.1"/>
    <property type="molecule type" value="Genomic_DNA"/>
</dbReference>
<evidence type="ECO:0000256" key="1">
    <source>
        <dbReference type="ARBA" id="ARBA00004141"/>
    </source>
</evidence>
<accession>A0A553NDS1</accession>
<dbReference type="Pfam" id="PF00654">
    <property type="entry name" value="Voltage_CLC"/>
    <property type="match status" value="1"/>
</dbReference>
<feature type="transmembrane region" description="Helical" evidence="11">
    <location>
        <begin position="404"/>
        <end position="424"/>
    </location>
</feature>
<comment type="similarity">
    <text evidence="11">Belongs to the chloride channel (TC 2.A.49) family.</text>
</comment>
<reference evidence="14 15" key="1">
    <citation type="journal article" date="2018" name="Nat. Ecol. Evol.">
        <title>Genomic signatures of mitonuclear coevolution across populations of Tigriopus californicus.</title>
        <authorList>
            <person name="Barreto F.S."/>
            <person name="Watson E.T."/>
            <person name="Lima T.G."/>
            <person name="Willett C.S."/>
            <person name="Edmands S."/>
            <person name="Li W."/>
            <person name="Burton R.S."/>
        </authorList>
    </citation>
    <scope>NUCLEOTIDE SEQUENCE [LARGE SCALE GENOMIC DNA]</scope>
    <source>
        <strain evidence="14 15">San Diego</strain>
    </source>
</reference>
<evidence type="ECO:0000256" key="3">
    <source>
        <dbReference type="ARBA" id="ARBA00022692"/>
    </source>
</evidence>
<evidence type="ECO:0000259" key="13">
    <source>
        <dbReference type="PROSITE" id="PS51371"/>
    </source>
</evidence>
<feature type="transmembrane region" description="Helical" evidence="11">
    <location>
        <begin position="208"/>
        <end position="228"/>
    </location>
</feature>
<comment type="subcellular location">
    <subcellularLocation>
        <location evidence="1 11">Membrane</location>
        <topology evidence="1 11">Multi-pass membrane protein</topology>
    </subcellularLocation>
</comment>
<feature type="compositionally biased region" description="Acidic residues" evidence="12">
    <location>
        <begin position="69"/>
        <end position="80"/>
    </location>
</feature>
<dbReference type="GO" id="GO:0005765">
    <property type="term" value="C:lysosomal membrane"/>
    <property type="evidence" value="ECO:0007669"/>
    <property type="project" value="TreeGrafter"/>
</dbReference>
<evidence type="ECO:0000256" key="2">
    <source>
        <dbReference type="ARBA" id="ARBA00022448"/>
    </source>
</evidence>
<dbReference type="SMART" id="SM00116">
    <property type="entry name" value="CBS"/>
    <property type="match status" value="2"/>
</dbReference>
<dbReference type="Gene3D" id="1.10.3080.10">
    <property type="entry name" value="Clc chloride channel"/>
    <property type="match status" value="1"/>
</dbReference>
<feature type="transmembrane region" description="Helical" evidence="11">
    <location>
        <begin position="319"/>
        <end position="343"/>
    </location>
</feature>
<gene>
    <name evidence="14" type="ORF">TCAL_00408</name>
</gene>
<dbReference type="AlphaFoldDB" id="A0A553NDS1"/>
<keyword evidence="2 11" id="KW-0813">Transport</keyword>
<proteinExistence type="inferred from homology"/>
<sequence>MEDNQLELPAGLTHDLNRRHVRLFSNPPRHFRSEAEDQPQAQAQAQAQAIAPIVPDLEAGLIEDQDQLLPVDNDEDDDGDGMGSISSSQCYEPGSEGRIHSPAYWGQPVGVLSRGNLEVVNLTWESMNFHQGQSHYRMDYLARTANSENRFLACLIKLLLVLWIGTTTALAAFSIEFLIRYLSNFKYAFFSNLLSHGITRFRDLTNPLALILAINGALCGLAGLLGVWKHLSVGSGIPHIKAYLNGIKISGLMCFSTLVSKYYGVIVSVVGGFPVGKEGPMIHLGAGMGAGLTQGMAPSLNIYTNFFRQFRNDLDKREFVGMGAAAGVSAAFGAPISGIIFAIEEGLSHFNPTTLFWLLICSCQSFFVLNLGKSYENGSFGDMSNGGLINFGKFSDASYQTVEFLIFVAMGVCGGCFGALFNQLNKWITTYRSSFIQSKKSKVFHVLAISLAVTNLAYYSMMVVPDCKPRAKDFNPYQMQLYCNDGEYHAGAAIWFATPENSVKDLFHAPVNNYNSSSLIEFVIVYFLISVFTYGISISSGLFIPSLLIGAAWGRLVGIFLQLYFPAMNFGDVGKYALVGASAQLAGTVRIYITICCIMMEATGNLTYAYPIIISCVVATCMGNLFNEGIYEIHNNLAGMPLLAWTPPKGADKVQVSEICARPVICLQRRMRVKEVVDILENCPHGGFPVVDPPEEDEIGVNQSHGRLRGFMLRHHVVQMILAAHLEDKMDEEVSWESYANVYPTQTDIYEIYVSDMLKFTGYLDFSKIMDPAPTTVKPHQSLDYCYQQFRMVGMRHMIVVNDLFDVVGIVTRKDLYRVTIHKGQLQFKTPIIPGKPKYIQRFMNKDDDVQA</sequence>
<dbReference type="SUPFAM" id="SSF81340">
    <property type="entry name" value="Clc chloride channel"/>
    <property type="match status" value="1"/>
</dbReference>
<evidence type="ECO:0000256" key="6">
    <source>
        <dbReference type="ARBA" id="ARBA00023065"/>
    </source>
</evidence>
<keyword evidence="15" id="KW-1185">Reference proteome</keyword>
<dbReference type="OrthoDB" id="428525at2759"/>
<feature type="transmembrane region" description="Helical" evidence="11">
    <location>
        <begin position="542"/>
        <end position="565"/>
    </location>
</feature>
<evidence type="ECO:0000313" key="15">
    <source>
        <dbReference type="Proteomes" id="UP000318571"/>
    </source>
</evidence>
<feature type="transmembrane region" description="Helical" evidence="11">
    <location>
        <begin position="282"/>
        <end position="307"/>
    </location>
</feature>
<feature type="transmembrane region" description="Helical" evidence="11">
    <location>
        <begin position="608"/>
        <end position="626"/>
    </location>
</feature>
<evidence type="ECO:0000256" key="11">
    <source>
        <dbReference type="RuleBase" id="RU361221"/>
    </source>
</evidence>
<dbReference type="PANTHER" id="PTHR11689">
    <property type="entry name" value="CHLORIDE CHANNEL PROTEIN CLC FAMILY MEMBER"/>
    <property type="match status" value="1"/>
</dbReference>
<dbReference type="GO" id="GO:0005254">
    <property type="term" value="F:chloride channel activity"/>
    <property type="evidence" value="ECO:0007669"/>
    <property type="project" value="UniProtKB-UniRule"/>
</dbReference>
<evidence type="ECO:0000256" key="5">
    <source>
        <dbReference type="ARBA" id="ARBA00022989"/>
    </source>
</evidence>
<evidence type="ECO:0000313" key="14">
    <source>
        <dbReference type="EMBL" id="TRY63499.1"/>
    </source>
</evidence>
<evidence type="ECO:0000256" key="9">
    <source>
        <dbReference type="ARBA" id="ARBA00023214"/>
    </source>
</evidence>